<sequence>MVYLICSYAVRGFPGYFVTVFVWEEGSTNNQIIVSAKLYKALAVIVPDSKTMFTHYLLQSMIVRSNFGIQISYEHNDVLFLDLSEHILELFIEGVFVFNSGFVCGSIALNN</sequence>
<organism evidence="1">
    <name type="scientific">Cacopsylla melanoneura</name>
    <dbReference type="NCBI Taxonomy" id="428564"/>
    <lineage>
        <taxon>Eukaryota</taxon>
        <taxon>Metazoa</taxon>
        <taxon>Ecdysozoa</taxon>
        <taxon>Arthropoda</taxon>
        <taxon>Hexapoda</taxon>
        <taxon>Insecta</taxon>
        <taxon>Pterygota</taxon>
        <taxon>Neoptera</taxon>
        <taxon>Paraneoptera</taxon>
        <taxon>Hemiptera</taxon>
        <taxon>Sternorrhyncha</taxon>
        <taxon>Psylloidea</taxon>
        <taxon>Psyllidae</taxon>
        <taxon>Psyllinae</taxon>
        <taxon>Cacopsylla</taxon>
    </lineage>
</organism>
<name>A0A8D9FAD8_9HEMI</name>
<proteinExistence type="predicted"/>
<dbReference type="EMBL" id="HBUF01630589">
    <property type="protein sequence ID" value="CAG6783116.1"/>
    <property type="molecule type" value="Transcribed_RNA"/>
</dbReference>
<accession>A0A8D9FAD8</accession>
<evidence type="ECO:0000313" key="1">
    <source>
        <dbReference type="EMBL" id="CAG6783116.1"/>
    </source>
</evidence>
<protein>
    <submittedName>
        <fullName evidence="1">Uncharacterized protein</fullName>
    </submittedName>
</protein>
<reference evidence="1" key="1">
    <citation type="submission" date="2021-05" db="EMBL/GenBank/DDBJ databases">
        <authorList>
            <person name="Alioto T."/>
            <person name="Alioto T."/>
            <person name="Gomez Garrido J."/>
        </authorList>
    </citation>
    <scope>NUCLEOTIDE SEQUENCE</scope>
</reference>
<dbReference type="AlphaFoldDB" id="A0A8D9FAD8"/>